<keyword evidence="1 2" id="KW-0663">Pyridoxal phosphate</keyword>
<evidence type="ECO:0000313" key="7">
    <source>
        <dbReference type="Proteomes" id="UP000191418"/>
    </source>
</evidence>
<dbReference type="SUPFAM" id="SSF51419">
    <property type="entry name" value="PLP-binding barrel"/>
    <property type="match status" value="1"/>
</dbReference>
<dbReference type="RefSeq" id="WP_078746671.1">
    <property type="nucleotide sequence ID" value="NZ_FUXG01000038.1"/>
</dbReference>
<dbReference type="PIRSF" id="PIRSF004848">
    <property type="entry name" value="YBL036c_PLPDEIII"/>
    <property type="match status" value="1"/>
</dbReference>
<comment type="cofactor">
    <cofactor evidence="3">
        <name>pyridoxal 5'-phosphate</name>
        <dbReference type="ChEBI" id="CHEBI:597326"/>
    </cofactor>
</comment>
<proteinExistence type="inferred from homology"/>
<evidence type="ECO:0000256" key="4">
    <source>
        <dbReference type="RuleBase" id="RU004514"/>
    </source>
</evidence>
<dbReference type="InterPro" id="IPR001608">
    <property type="entry name" value="Ala_racemase_N"/>
</dbReference>
<evidence type="ECO:0000259" key="5">
    <source>
        <dbReference type="Pfam" id="PF01168"/>
    </source>
</evidence>
<evidence type="ECO:0000256" key="2">
    <source>
        <dbReference type="HAMAP-Rule" id="MF_02087"/>
    </source>
</evidence>
<dbReference type="InterPro" id="IPR011078">
    <property type="entry name" value="PyrdxlP_homeostasis"/>
</dbReference>
<comment type="caution">
    <text evidence="6">The sequence shown here is derived from an EMBL/GenBank/DDBJ whole genome shotgun (WGS) entry which is preliminary data.</text>
</comment>
<name>A0A1T4SME2_9GAMM</name>
<dbReference type="Proteomes" id="UP000191418">
    <property type="component" value="Unassembled WGS sequence"/>
</dbReference>
<accession>A0A1T4SME2</accession>
<evidence type="ECO:0000256" key="1">
    <source>
        <dbReference type="ARBA" id="ARBA00022898"/>
    </source>
</evidence>
<keyword evidence="7" id="KW-1185">Reference proteome</keyword>
<dbReference type="HAMAP" id="MF_02087">
    <property type="entry name" value="PLP_homeostasis"/>
    <property type="match status" value="1"/>
</dbReference>
<evidence type="ECO:0000313" key="6">
    <source>
        <dbReference type="EMBL" id="OPX54180.1"/>
    </source>
</evidence>
<dbReference type="Pfam" id="PF01168">
    <property type="entry name" value="Ala_racemase_N"/>
    <property type="match status" value="1"/>
</dbReference>
<protein>
    <recommendedName>
        <fullName evidence="2">Pyridoxal phosphate homeostasis protein</fullName>
        <shortName evidence="2">PLP homeostasis protein</shortName>
    </recommendedName>
</protein>
<dbReference type="STRING" id="64969.SAMN02745127_03179"/>
<dbReference type="PANTHER" id="PTHR10146:SF14">
    <property type="entry name" value="PYRIDOXAL PHOSPHATE HOMEOSTASIS PROTEIN"/>
    <property type="match status" value="1"/>
</dbReference>
<dbReference type="CDD" id="cd06824">
    <property type="entry name" value="PLPDE_III_Yggs_like"/>
    <property type="match status" value="1"/>
</dbReference>
<dbReference type="PANTHER" id="PTHR10146">
    <property type="entry name" value="PROLINE SYNTHETASE CO-TRANSCRIBED BACTERIAL HOMOLOG PROTEIN"/>
    <property type="match status" value="1"/>
</dbReference>
<reference evidence="6 7" key="1">
    <citation type="submission" date="2017-01" db="EMBL/GenBank/DDBJ databases">
        <title>Genome Sequencing of a Marine Spirillum, Oceanospirillum multiglobuliferum ATCC 33336, from Japan.</title>
        <authorList>
            <person name="Carney J.G."/>
            <person name="Trachtenberg A.M."/>
            <person name="Rheaume B.A."/>
            <person name="Linnane J.D."/>
            <person name="Pitts N.L."/>
            <person name="Mykles D.L."/>
            <person name="Maclea K.S."/>
        </authorList>
    </citation>
    <scope>NUCLEOTIDE SEQUENCE [LARGE SCALE GENOMIC DNA]</scope>
    <source>
        <strain evidence="6 7">ATCC 33336</strain>
    </source>
</reference>
<dbReference type="GO" id="GO:0030170">
    <property type="term" value="F:pyridoxal phosphate binding"/>
    <property type="evidence" value="ECO:0007669"/>
    <property type="project" value="UniProtKB-UniRule"/>
</dbReference>
<feature type="modified residue" description="N6-(pyridoxal phosphate)lysine" evidence="2 3">
    <location>
        <position position="38"/>
    </location>
</feature>
<gene>
    <name evidence="6" type="ORF">BTE48_15590</name>
</gene>
<evidence type="ECO:0000256" key="3">
    <source>
        <dbReference type="PIRSR" id="PIRSR004848-1"/>
    </source>
</evidence>
<comment type="similarity">
    <text evidence="2 4">Belongs to the pyridoxal phosphate-binding protein YggS/PROSC family.</text>
</comment>
<sequence>MPYTHIAQNIATVRDQIKQSCVQHQRQLDTVTLLAVSKTKPAEAVRAAFEAGQVEFGENYLQEALDKQQALADLPIVWHFIGPIQSNKTRAIAEHFDWVHSVDRLKVAQRLNDQRPDHLPPLNICLQVNISQEESKSGLSLAELPEFAAQIAQMPRLCLRGLMAIPAPCDNPVLQRKPFAEMKQALLTLQSQYSSLDSLSMGMTDDMDAAIAEGSTMVRIGTAIFGARDYTASH</sequence>
<organism evidence="6 7">
    <name type="scientific">Oceanospirillum multiglobuliferum</name>
    <dbReference type="NCBI Taxonomy" id="64969"/>
    <lineage>
        <taxon>Bacteria</taxon>
        <taxon>Pseudomonadati</taxon>
        <taxon>Pseudomonadota</taxon>
        <taxon>Gammaproteobacteria</taxon>
        <taxon>Oceanospirillales</taxon>
        <taxon>Oceanospirillaceae</taxon>
        <taxon>Oceanospirillum</taxon>
    </lineage>
</organism>
<dbReference type="Gene3D" id="3.20.20.10">
    <property type="entry name" value="Alanine racemase"/>
    <property type="match status" value="1"/>
</dbReference>
<dbReference type="NCBIfam" id="TIGR00044">
    <property type="entry name" value="YggS family pyridoxal phosphate-dependent enzyme"/>
    <property type="match status" value="1"/>
</dbReference>
<dbReference type="AlphaFoldDB" id="A0A1T4SME2"/>
<comment type="function">
    <text evidence="2">Pyridoxal 5'-phosphate (PLP)-binding protein, which is involved in PLP homeostasis.</text>
</comment>
<feature type="domain" description="Alanine racemase N-terminal" evidence="5">
    <location>
        <begin position="15"/>
        <end position="228"/>
    </location>
</feature>
<dbReference type="EMBL" id="MTSM01000035">
    <property type="protein sequence ID" value="OPX54180.1"/>
    <property type="molecule type" value="Genomic_DNA"/>
</dbReference>
<dbReference type="OrthoDB" id="9804072at2"/>
<dbReference type="FunFam" id="3.20.20.10:FF:000004">
    <property type="entry name" value="Pyridoxal phosphate homeostasis protein"/>
    <property type="match status" value="1"/>
</dbReference>
<dbReference type="InterPro" id="IPR029066">
    <property type="entry name" value="PLP-binding_barrel"/>
</dbReference>
<dbReference type="PROSITE" id="PS01211">
    <property type="entry name" value="UPF0001"/>
    <property type="match status" value="1"/>
</dbReference>